<reference evidence="11" key="1">
    <citation type="submission" date="2021-04" db="EMBL/GenBank/DDBJ databases">
        <authorList>
            <person name="Postec A."/>
        </authorList>
    </citation>
    <scope>NUCLEOTIDE SEQUENCE</scope>
    <source>
        <strain evidence="11">F1F22</strain>
    </source>
</reference>
<evidence type="ECO:0000256" key="9">
    <source>
        <dbReference type="PIRSR" id="PIRSR601233-3"/>
    </source>
</evidence>
<name>A0AAX3BE28_9SPIR</name>
<gene>
    <name evidence="10" type="primary">rtcB</name>
    <name evidence="11" type="ORF">KDW03_00710</name>
</gene>
<evidence type="ECO:0000313" key="12">
    <source>
        <dbReference type="Proteomes" id="UP001056539"/>
    </source>
</evidence>
<keyword evidence="5 8" id="KW-0342">GTP-binding</keyword>
<dbReference type="PANTHER" id="PTHR11118">
    <property type="entry name" value="RNA-SPLICING LIGASE RTCB HOMOLOG"/>
    <property type="match status" value="1"/>
</dbReference>
<evidence type="ECO:0000256" key="2">
    <source>
        <dbReference type="ARBA" id="ARBA00022723"/>
    </source>
</evidence>
<evidence type="ECO:0000313" key="11">
    <source>
        <dbReference type="EMBL" id="URA10358.1"/>
    </source>
</evidence>
<reference evidence="11" key="2">
    <citation type="submission" date="2022-06" db="EMBL/GenBank/DDBJ databases">
        <title>Thermospira aquatica gen. nov., sp. nov.</title>
        <authorList>
            <person name="Ben Ali Gam Z."/>
            <person name="Labat M."/>
        </authorList>
    </citation>
    <scope>NUCLEOTIDE SEQUENCE</scope>
    <source>
        <strain evidence="11">F1F22</strain>
    </source>
</reference>
<dbReference type="GO" id="GO:0005525">
    <property type="term" value="F:GTP binding"/>
    <property type="evidence" value="ECO:0007669"/>
    <property type="project" value="UniProtKB-KW"/>
</dbReference>
<dbReference type="AlphaFoldDB" id="A0AAX3BE28"/>
<feature type="binding site" evidence="9">
    <location>
        <position position="200"/>
    </location>
    <ligand>
        <name>Mn(2+)</name>
        <dbReference type="ChEBI" id="CHEBI:29035"/>
        <label>1</label>
    </ligand>
</feature>
<evidence type="ECO:0000256" key="5">
    <source>
        <dbReference type="ARBA" id="ARBA00023134"/>
    </source>
</evidence>
<dbReference type="GO" id="GO:0170057">
    <property type="term" value="F:RNA ligase (GTP) activity"/>
    <property type="evidence" value="ECO:0007669"/>
    <property type="project" value="UniProtKB-EC"/>
</dbReference>
<evidence type="ECO:0000256" key="8">
    <source>
        <dbReference type="PIRSR" id="PIRSR601233-2"/>
    </source>
</evidence>
<organism evidence="11 12">
    <name type="scientific">Thermospira aquatica</name>
    <dbReference type="NCBI Taxonomy" id="2828656"/>
    <lineage>
        <taxon>Bacteria</taxon>
        <taxon>Pseudomonadati</taxon>
        <taxon>Spirochaetota</taxon>
        <taxon>Spirochaetia</taxon>
        <taxon>Brevinematales</taxon>
        <taxon>Thermospiraceae</taxon>
        <taxon>Thermospira</taxon>
    </lineage>
</organism>
<keyword evidence="2 9" id="KW-0479">Metal-binding</keyword>
<keyword evidence="6 9" id="KW-0464">Manganese</keyword>
<dbReference type="GO" id="GO:0046872">
    <property type="term" value="F:metal ion binding"/>
    <property type="evidence" value="ECO:0007669"/>
    <property type="project" value="UniProtKB-UniRule"/>
</dbReference>
<protein>
    <recommendedName>
        <fullName evidence="10">tRNA-splicing ligase RtcB</fullName>
        <ecNumber evidence="10">6.5.1.-</ecNumber>
    </recommendedName>
</protein>
<keyword evidence="12" id="KW-1185">Reference proteome</keyword>
<proteinExistence type="inferred from homology"/>
<keyword evidence="3 8" id="KW-0547">Nucleotide-binding</keyword>
<dbReference type="InterPro" id="IPR001233">
    <property type="entry name" value="RtcB"/>
</dbReference>
<dbReference type="GO" id="GO:0042245">
    <property type="term" value="P:RNA repair"/>
    <property type="evidence" value="ECO:0007669"/>
    <property type="project" value="UniProtKB-KW"/>
</dbReference>
<dbReference type="EC" id="6.5.1.-" evidence="10"/>
<dbReference type="Pfam" id="PF01139">
    <property type="entry name" value="RtcB"/>
    <property type="match status" value="1"/>
</dbReference>
<feature type="binding site" evidence="8">
    <location>
        <position position="377"/>
    </location>
    <ligand>
        <name>GMP</name>
        <dbReference type="ChEBI" id="CHEBI:58115"/>
    </ligand>
</feature>
<evidence type="ECO:0000256" key="7">
    <source>
        <dbReference type="ARBA" id="ARBA00047746"/>
    </source>
</evidence>
<dbReference type="PANTHER" id="PTHR11118:SF1">
    <property type="entry name" value="RNA-SPLICING LIGASE RTCB HOMOLOG"/>
    <property type="match status" value="1"/>
</dbReference>
<comment type="subunit">
    <text evidence="10">Monomer.</text>
</comment>
<comment type="similarity">
    <text evidence="10">Belongs to the RtcB family.</text>
</comment>
<dbReference type="EMBL" id="CP073355">
    <property type="protein sequence ID" value="URA10358.1"/>
    <property type="molecule type" value="Genomic_DNA"/>
</dbReference>
<dbReference type="GO" id="GO:0006396">
    <property type="term" value="P:RNA processing"/>
    <property type="evidence" value="ECO:0007669"/>
    <property type="project" value="InterPro"/>
</dbReference>
<dbReference type="InterPro" id="IPR036025">
    <property type="entry name" value="RtcB-like_sf"/>
</dbReference>
<dbReference type="SUPFAM" id="SSF103365">
    <property type="entry name" value="Hypothetical protein PH1602"/>
    <property type="match status" value="1"/>
</dbReference>
<comment type="cofactor">
    <cofactor evidence="9 10">
        <name>Mn(2+)</name>
        <dbReference type="ChEBI" id="CHEBI:29035"/>
    </cofactor>
    <text evidence="9 10">Binds 2 manganese ions per subunit.</text>
</comment>
<dbReference type="Proteomes" id="UP001056539">
    <property type="component" value="Chromosome"/>
</dbReference>
<dbReference type="GO" id="GO:0003972">
    <property type="term" value="F:RNA ligase (ATP) activity"/>
    <property type="evidence" value="ECO:0007669"/>
    <property type="project" value="TreeGrafter"/>
</dbReference>
<dbReference type="KEGG" id="taqu:KDW03_00710"/>
<evidence type="ECO:0000256" key="1">
    <source>
        <dbReference type="ARBA" id="ARBA00022598"/>
    </source>
</evidence>
<accession>A0AAX3BE28</accession>
<evidence type="ECO:0000256" key="6">
    <source>
        <dbReference type="ARBA" id="ARBA00023211"/>
    </source>
</evidence>
<evidence type="ECO:0000256" key="10">
    <source>
        <dbReference type="RuleBase" id="RU371113"/>
    </source>
</evidence>
<comment type="catalytic activity">
    <reaction evidence="7">
        <text>a 3'-end 3'-phospho-ribonucleotide-RNA + a 5'-end dephospho-ribonucleoside-RNA + GTP = a ribonucleotidyl-ribonucleotide-RNA + GMP + diphosphate</text>
        <dbReference type="Rhea" id="RHEA:68076"/>
        <dbReference type="Rhea" id="RHEA-COMP:10463"/>
        <dbReference type="Rhea" id="RHEA-COMP:13936"/>
        <dbReference type="Rhea" id="RHEA-COMP:17355"/>
        <dbReference type="ChEBI" id="CHEBI:33019"/>
        <dbReference type="ChEBI" id="CHEBI:37565"/>
        <dbReference type="ChEBI" id="CHEBI:58115"/>
        <dbReference type="ChEBI" id="CHEBI:83062"/>
        <dbReference type="ChEBI" id="CHEBI:138284"/>
        <dbReference type="ChEBI" id="CHEBI:173118"/>
        <dbReference type="EC" id="6.5.1.8"/>
    </reaction>
</comment>
<sequence>MELSELQRVNEFERVLPRRDESHAAIRFFATQQQLSKFHPQVLRQVEVLSTLDGVKDAIVVFPHAVPSHAVPLGIVFASGVHDGIMMPGGINWDINLGVRTLTTNLIFPDVDKKMGLILKDIQRVVPVGSKATGRISLSKRDLLEIFSQGARWVQENKSPEFQDELEYIEDYGDLPVSNLTSVPEFLLEEERKQFGTIRHFLEFQIVSEVFDVEKARVYGLFKNQLLITYRAGSASLGRAVWWYYYRLFKEKMEHYGITPPHSSMVYLPAHVTEAQLFYQAVQCVSNYALANRQFIAAQVYHVLNVLLKDVEANTMYDSATNTIRKEIHALGSLPEEVYVYRKGSVRTQIRDEGDLSRSYHVVGNPALLWGGVGQPSYIVSGKDPLLEKSFGSLEVVQPTVPPSVVGDQEWLKNLKDQGIFLRSQNEILDWRFHPKNTESPRAAVDFWLRSSWVSRIAAVKPVGILLA</sequence>
<feature type="binding site" evidence="9">
    <location>
        <position position="94"/>
    </location>
    <ligand>
        <name>Mn(2+)</name>
        <dbReference type="ChEBI" id="CHEBI:29035"/>
        <label>1</label>
    </ligand>
</feature>
<keyword evidence="4" id="KW-0692">RNA repair</keyword>
<evidence type="ECO:0000256" key="3">
    <source>
        <dbReference type="ARBA" id="ARBA00022741"/>
    </source>
</evidence>
<evidence type="ECO:0000256" key="4">
    <source>
        <dbReference type="ARBA" id="ARBA00022800"/>
    </source>
</evidence>
<dbReference type="Gene3D" id="3.90.1860.10">
    <property type="entry name" value="tRNA-splicing ligase RtcB"/>
    <property type="match status" value="1"/>
</dbReference>
<keyword evidence="1 10" id="KW-0436">Ligase</keyword>
<dbReference type="RefSeq" id="WP_271435488.1">
    <property type="nucleotide sequence ID" value="NZ_CP073355.1"/>
</dbReference>